<sequence length="175" mass="20400">MKFDVVIGNPPYQEDIDNNRPKLIYHLFIDEAYKIAKKAILITPARFLFKAGQTPKWVVEKMVNDLESENPGIFEDDTKTFVDLYMKSGLYITEIVKRLFNNPVMKTKYPDDAQRLRHILEKQVYGFAPSEIIYRIATNFIFGPVDDTVEQSHFVQVDTIPYAKEGRIQELVDTY</sequence>
<comment type="caution">
    <text evidence="2">The sequence shown here is derived from an EMBL/GenBank/DDBJ whole genome shotgun (WGS) entry which is preliminary data.</text>
</comment>
<dbReference type="GO" id="GO:0006304">
    <property type="term" value="P:DNA modification"/>
    <property type="evidence" value="ECO:0007669"/>
    <property type="project" value="InterPro"/>
</dbReference>
<keyword evidence="2" id="KW-0255">Endonuclease</keyword>
<dbReference type="GO" id="GO:0009007">
    <property type="term" value="F:site-specific DNA-methyltransferase (adenine-specific) activity"/>
    <property type="evidence" value="ECO:0007669"/>
    <property type="project" value="UniProtKB-EC"/>
</dbReference>
<dbReference type="PROSITE" id="PS00092">
    <property type="entry name" value="N6_MTASE"/>
    <property type="match status" value="1"/>
</dbReference>
<dbReference type="Proteomes" id="UP000004211">
    <property type="component" value="Unassembled WGS sequence"/>
</dbReference>
<dbReference type="InterPro" id="IPR002052">
    <property type="entry name" value="DNA_methylase_N6_adenine_CS"/>
</dbReference>
<evidence type="ECO:0000313" key="3">
    <source>
        <dbReference type="Proteomes" id="UP000004211"/>
    </source>
</evidence>
<dbReference type="eggNOG" id="COG0286">
    <property type="taxonomic scope" value="Bacteria"/>
</dbReference>
<feature type="domain" description="Type II methyltransferase M.TaqI-like" evidence="1">
    <location>
        <begin position="1"/>
        <end position="68"/>
    </location>
</feature>
<evidence type="ECO:0000259" key="1">
    <source>
        <dbReference type="Pfam" id="PF07669"/>
    </source>
</evidence>
<dbReference type="eggNOG" id="COG3206">
    <property type="taxonomic scope" value="Bacteria"/>
</dbReference>
<gene>
    <name evidence="2" type="ORF">HMPREF9321_1710</name>
</gene>
<proteinExistence type="predicted"/>
<reference evidence="2 3" key="1">
    <citation type="submission" date="2010-08" db="EMBL/GenBank/DDBJ databases">
        <authorList>
            <person name="Durkin A.S."/>
            <person name="Madupu R."/>
            <person name="Torralba M."/>
            <person name="Gillis M."/>
            <person name="Methe B."/>
            <person name="Sutton G."/>
            <person name="Nelson K.E."/>
        </authorList>
    </citation>
    <scope>NUCLEOTIDE SEQUENCE [LARGE SCALE GENOMIC DNA]</scope>
    <source>
        <strain evidence="2 3">ACS-049-V-Sch6</strain>
    </source>
</reference>
<dbReference type="SUPFAM" id="SSF53335">
    <property type="entry name" value="S-adenosyl-L-methionine-dependent methyltransferases"/>
    <property type="match status" value="1"/>
</dbReference>
<evidence type="ECO:0000313" key="2">
    <source>
        <dbReference type="EMBL" id="EFL55716.1"/>
    </source>
</evidence>
<keyword evidence="2" id="KW-0540">Nuclease</keyword>
<dbReference type="GO" id="GO:0003676">
    <property type="term" value="F:nucleic acid binding"/>
    <property type="evidence" value="ECO:0007669"/>
    <property type="project" value="InterPro"/>
</dbReference>
<dbReference type="GO" id="GO:0032259">
    <property type="term" value="P:methylation"/>
    <property type="evidence" value="ECO:0007669"/>
    <property type="project" value="InterPro"/>
</dbReference>
<dbReference type="Pfam" id="PF07669">
    <property type="entry name" value="Eco57I"/>
    <property type="match status" value="1"/>
</dbReference>
<name>E1L7N0_9FIRM</name>
<dbReference type="InterPro" id="IPR029063">
    <property type="entry name" value="SAM-dependent_MTases_sf"/>
</dbReference>
<dbReference type="RefSeq" id="WP_005378197.1">
    <property type="nucleotide sequence ID" value="NZ_AEDR01000043.1"/>
</dbReference>
<organism evidence="2 3">
    <name type="scientific">Veillonella atypica ACS-049-V-Sch6</name>
    <dbReference type="NCBI Taxonomy" id="866776"/>
    <lineage>
        <taxon>Bacteria</taxon>
        <taxon>Bacillati</taxon>
        <taxon>Bacillota</taxon>
        <taxon>Negativicutes</taxon>
        <taxon>Veillonellales</taxon>
        <taxon>Veillonellaceae</taxon>
        <taxon>Veillonella</taxon>
    </lineage>
</organism>
<dbReference type="InterPro" id="IPR011639">
    <property type="entry name" value="MethylTrfase_TaqI-like_dom"/>
</dbReference>
<dbReference type="Gene3D" id="3.40.50.150">
    <property type="entry name" value="Vaccinia Virus protein VP39"/>
    <property type="match status" value="2"/>
</dbReference>
<dbReference type="EMBL" id="AEDR01000043">
    <property type="protein sequence ID" value="EFL55716.1"/>
    <property type="molecule type" value="Genomic_DNA"/>
</dbReference>
<protein>
    <submittedName>
        <fullName evidence="2">Eco57I restriction endonuclease</fullName>
    </submittedName>
</protein>
<keyword evidence="2" id="KW-0378">Hydrolase</keyword>
<dbReference type="GO" id="GO:0004519">
    <property type="term" value="F:endonuclease activity"/>
    <property type="evidence" value="ECO:0007669"/>
    <property type="project" value="UniProtKB-KW"/>
</dbReference>
<accession>E1L7N0</accession>
<dbReference type="AlphaFoldDB" id="E1L7N0"/>